<feature type="domain" description="PDZ" evidence="3">
    <location>
        <begin position="344"/>
        <end position="416"/>
    </location>
</feature>
<dbReference type="GO" id="GO:0006508">
    <property type="term" value="P:proteolysis"/>
    <property type="evidence" value="ECO:0007669"/>
    <property type="project" value="UniProtKB-KW"/>
</dbReference>
<comment type="caution">
    <text evidence="5">The sequence shown here is derived from an EMBL/GenBank/DDBJ whole genome shotgun (WGS) entry which is preliminary data.</text>
</comment>
<keyword evidence="6" id="KW-1185">Reference proteome</keyword>
<dbReference type="Gene3D" id="2.30.42.10">
    <property type="match status" value="1"/>
</dbReference>
<dbReference type="GO" id="GO:0008233">
    <property type="term" value="F:peptidase activity"/>
    <property type="evidence" value="ECO:0007669"/>
    <property type="project" value="UniProtKB-KW"/>
</dbReference>
<feature type="chain" id="PRO_5045732817" evidence="2">
    <location>
        <begin position="22"/>
        <end position="443"/>
    </location>
</feature>
<evidence type="ECO:0000259" key="3">
    <source>
        <dbReference type="PROSITE" id="PS50106"/>
    </source>
</evidence>
<feature type="signal peptide" evidence="2">
    <location>
        <begin position="1"/>
        <end position="21"/>
    </location>
</feature>
<dbReference type="InterPro" id="IPR001478">
    <property type="entry name" value="PDZ"/>
</dbReference>
<dbReference type="InterPro" id="IPR036034">
    <property type="entry name" value="PDZ_sf"/>
</dbReference>
<keyword evidence="5" id="KW-0645">Protease</keyword>
<accession>A0ABW3NVZ5</accession>
<protein>
    <submittedName>
        <fullName evidence="5">Aspartyl protease family protein</fullName>
    </submittedName>
</protein>
<dbReference type="RefSeq" id="WP_380746554.1">
    <property type="nucleotide sequence ID" value="NZ_JBHTLI010000003.1"/>
</dbReference>
<dbReference type="Gene3D" id="2.40.70.10">
    <property type="entry name" value="Acid Proteases"/>
    <property type="match status" value="2"/>
</dbReference>
<evidence type="ECO:0000259" key="4">
    <source>
        <dbReference type="PROSITE" id="PS50175"/>
    </source>
</evidence>
<proteinExistence type="predicted"/>
<dbReference type="Pfam" id="PF17820">
    <property type="entry name" value="PDZ_6"/>
    <property type="match status" value="1"/>
</dbReference>
<dbReference type="SUPFAM" id="SSF50156">
    <property type="entry name" value="PDZ domain-like"/>
    <property type="match status" value="1"/>
</dbReference>
<organism evidence="5 6">
    <name type="scientific">Salegentibacter chungangensis</name>
    <dbReference type="NCBI Taxonomy" id="1335724"/>
    <lineage>
        <taxon>Bacteria</taxon>
        <taxon>Pseudomonadati</taxon>
        <taxon>Bacteroidota</taxon>
        <taxon>Flavobacteriia</taxon>
        <taxon>Flavobacteriales</taxon>
        <taxon>Flavobacteriaceae</taxon>
        <taxon>Salegentibacter</taxon>
    </lineage>
</organism>
<dbReference type="SMART" id="SM00228">
    <property type="entry name" value="PDZ"/>
    <property type="match status" value="1"/>
</dbReference>
<dbReference type="PROSITE" id="PS50106">
    <property type="entry name" value="PDZ"/>
    <property type="match status" value="1"/>
</dbReference>
<sequence>MKKCALISLFLLLTIPGFSQSSFKIENSKGYFKQKFDLVNDLVILPVWVNGVELTFLLDTGINATIIFSLESVDSLEVKNATSIYLRGLGAGKPIPALKSLSNKVILGDAIDYDHSIYILTEEVMELSSRLGVPVNGILGYEFFKDFIVEMNYPREFIKVYNPETYEYKRCRRCTDIPIRFHRNKPYLEAEVEMPDGSVKTINLLLDNGSGDAVWLFEDEERQIKVPEKNFEDFLGFGISGSVYGKRTRINRLNLGDLELREITVSFPDSLYIKDVKSFEDRDGSLGSRVMKRFHSVLDYPNKRLRLKPNRYFNDPFEYNMSGVVVEHKGYELKQARDFGYQPSFSIEADPTGAVPVFESTYKLMFALEPQFRIAEIRPSSPAEMAGLKKGDIILKLNGREAKNLSLEKISGIFESREGRKIRLKIERDGVEKDFEFRLERIL</sequence>
<feature type="domain" description="Peptidase A2" evidence="4">
    <location>
        <begin position="54"/>
        <end position="90"/>
    </location>
</feature>
<gene>
    <name evidence="5" type="ORF">ACFQ3Q_13070</name>
</gene>
<dbReference type="InterPro" id="IPR041489">
    <property type="entry name" value="PDZ_6"/>
</dbReference>
<keyword evidence="1" id="KW-0378">Hydrolase</keyword>
<dbReference type="EMBL" id="JBHTLI010000003">
    <property type="protein sequence ID" value="MFD1096687.1"/>
    <property type="molecule type" value="Genomic_DNA"/>
</dbReference>
<dbReference type="InterPro" id="IPR021109">
    <property type="entry name" value="Peptidase_aspartic_dom_sf"/>
</dbReference>
<reference evidence="6" key="1">
    <citation type="journal article" date="2019" name="Int. J. Syst. Evol. Microbiol.">
        <title>The Global Catalogue of Microorganisms (GCM) 10K type strain sequencing project: providing services to taxonomists for standard genome sequencing and annotation.</title>
        <authorList>
            <consortium name="The Broad Institute Genomics Platform"/>
            <consortium name="The Broad Institute Genome Sequencing Center for Infectious Disease"/>
            <person name="Wu L."/>
            <person name="Ma J."/>
        </authorList>
    </citation>
    <scope>NUCLEOTIDE SEQUENCE [LARGE SCALE GENOMIC DNA]</scope>
    <source>
        <strain evidence="6">CCUG 64793</strain>
    </source>
</reference>
<evidence type="ECO:0000256" key="2">
    <source>
        <dbReference type="SAM" id="SignalP"/>
    </source>
</evidence>
<name>A0ABW3NVZ5_9FLAO</name>
<evidence type="ECO:0000313" key="5">
    <source>
        <dbReference type="EMBL" id="MFD1096687.1"/>
    </source>
</evidence>
<dbReference type="PROSITE" id="PS50175">
    <property type="entry name" value="ASP_PROT_RETROV"/>
    <property type="match status" value="1"/>
</dbReference>
<dbReference type="InterPro" id="IPR001995">
    <property type="entry name" value="Peptidase_A2_cat"/>
</dbReference>
<keyword evidence="2" id="KW-0732">Signal</keyword>
<evidence type="ECO:0000256" key="1">
    <source>
        <dbReference type="ARBA" id="ARBA00022801"/>
    </source>
</evidence>
<evidence type="ECO:0000313" key="6">
    <source>
        <dbReference type="Proteomes" id="UP001597131"/>
    </source>
</evidence>
<dbReference type="Proteomes" id="UP001597131">
    <property type="component" value="Unassembled WGS sequence"/>
</dbReference>
<dbReference type="Pfam" id="PF13650">
    <property type="entry name" value="Asp_protease_2"/>
    <property type="match status" value="1"/>
</dbReference>